<protein>
    <submittedName>
        <fullName evidence="1">Uncharacterized protein</fullName>
    </submittedName>
</protein>
<evidence type="ECO:0000313" key="2">
    <source>
        <dbReference type="Proteomes" id="UP000029781"/>
    </source>
</evidence>
<gene>
    <name evidence="1" type="ORF">crov414</name>
</gene>
<dbReference type="EMBL" id="GU244497">
    <property type="protein sequence ID" value="ADO67448.1"/>
    <property type="molecule type" value="Genomic_DNA"/>
</dbReference>
<reference evidence="1 2" key="1">
    <citation type="journal article" date="2010" name="Proc. Natl. Acad. Sci. U.S.A.">
        <title>Giant virus with a remarkable complement of genes infects marine zooplankton.</title>
        <authorList>
            <person name="Fischer M.G."/>
            <person name="Allen M.J."/>
            <person name="Wilson W.H."/>
            <person name="Suttle C.A."/>
        </authorList>
    </citation>
    <scope>NUCLEOTIDE SEQUENCE [LARGE SCALE GENOMIC DNA]</scope>
    <source>
        <strain evidence="1 2">BV-PW1</strain>
    </source>
</reference>
<dbReference type="Proteomes" id="UP000029781">
    <property type="component" value="Segment"/>
</dbReference>
<proteinExistence type="predicted"/>
<accession>E3T5I5</accession>
<name>E3T5I5_CROVB</name>
<organismHost>
    <name type="scientific">Cafeteria roenbergensis</name>
    <name type="common">Marine flagellate</name>
    <dbReference type="NCBI Taxonomy" id="33653"/>
</organismHost>
<organism evidence="1 2">
    <name type="scientific">Cafeteria roenbergensis virus (strain BV-PW1)</name>
    <name type="common">CroV</name>
    <dbReference type="NCBI Taxonomy" id="693272"/>
    <lineage>
        <taxon>Viruses</taxon>
        <taxon>Varidnaviria</taxon>
        <taxon>Bamfordvirae</taxon>
        <taxon>Nucleocytoviricota</taxon>
        <taxon>Megaviricetes</taxon>
        <taxon>Imitervirales</taxon>
        <taxon>Mimiviridae</taxon>
        <taxon>Aliimimivirinae</taxon>
        <taxon>Rheavirus</taxon>
        <taxon>Rheavirus sinusmexicani</taxon>
    </lineage>
</organism>
<evidence type="ECO:0000313" key="1">
    <source>
        <dbReference type="EMBL" id="ADO67448.1"/>
    </source>
</evidence>
<keyword evidence="2" id="KW-1185">Reference proteome</keyword>
<dbReference type="KEGG" id="vg:9887817"/>
<sequence>MDNCAYQKLVFNTDYTAIEFENDNEEVYNNAFKSHLEMNESDDESTVGTICDQDVLSSSNDYYNSQELYKTIKLDNCNLSFSDFFEFIEYLNNNIYYKNNYYQIKIKLNTHSIEWVFRKKSKIIKYIMKTFNLKNLYNIYNTYI</sequence>
<dbReference type="RefSeq" id="YP_003970047.1">
    <property type="nucleotide sequence ID" value="NC_014637.1"/>
</dbReference>
<dbReference type="GeneID" id="9887817"/>